<dbReference type="Proteomes" id="UP000515856">
    <property type="component" value="Chromosome"/>
</dbReference>
<dbReference type="Pfam" id="PF00874">
    <property type="entry name" value="PRD"/>
    <property type="match status" value="2"/>
</dbReference>
<dbReference type="KEGG" id="ehn:H9Q80_15490"/>
<sequence>MQIHKILNNNVVVVLDEQEKEQVVMGRGLAFKKKCGDEIDPAQIDKVFTMSNPDTNNKFQEIVANIPLEYMLLVEDIITYAKTHIGKKINDSIYISLADHIFMSVKRFSEGIVVKNALLWDIKRFYKDEFYIGQKAVEMIAQRTKIILPEDEAGFIALHFVNAQMEENPDKVEDMYTITKVMQELSNIVKYYFNMEYDEDSVYYYRFVTHLKFFAQRLVTKKTYQEESEDDLLDIIKMKYKNAYECVKVIKKFLVEQYDYLLSDEEMLYLTIHIARVTNKNCG</sequence>
<dbReference type="Pfam" id="PF03123">
    <property type="entry name" value="CAT_RBD"/>
    <property type="match status" value="1"/>
</dbReference>
<dbReference type="InterPro" id="IPR050661">
    <property type="entry name" value="BglG_antiterminators"/>
</dbReference>
<dbReference type="RefSeq" id="WP_117452344.1">
    <property type="nucleotide sequence ID" value="NZ_CP060636.1"/>
</dbReference>
<dbReference type="Gene3D" id="2.30.24.10">
    <property type="entry name" value="CAT RNA-binding domain"/>
    <property type="match status" value="1"/>
</dbReference>
<dbReference type="PROSITE" id="PS51372">
    <property type="entry name" value="PRD_2"/>
    <property type="match status" value="2"/>
</dbReference>
<dbReference type="EMBL" id="CP060636">
    <property type="protein sequence ID" value="QNM11635.1"/>
    <property type="molecule type" value="Genomic_DNA"/>
</dbReference>
<gene>
    <name evidence="3" type="ORF">H9Q80_15490</name>
</gene>
<dbReference type="InterPro" id="IPR036650">
    <property type="entry name" value="CAT_RNA-bd_dom_sf"/>
</dbReference>
<dbReference type="SUPFAM" id="SSF50151">
    <property type="entry name" value="SacY-like RNA-binding domain"/>
    <property type="match status" value="1"/>
</dbReference>
<dbReference type="Gene3D" id="1.10.1790.10">
    <property type="entry name" value="PRD domain"/>
    <property type="match status" value="2"/>
</dbReference>
<evidence type="ECO:0000256" key="1">
    <source>
        <dbReference type="ARBA" id="ARBA00022737"/>
    </source>
</evidence>
<evidence type="ECO:0000313" key="3">
    <source>
        <dbReference type="EMBL" id="QNM11635.1"/>
    </source>
</evidence>
<dbReference type="InterPro" id="IPR011608">
    <property type="entry name" value="PRD"/>
</dbReference>
<dbReference type="NCBIfam" id="NF046042">
    <property type="entry name" value="LicT"/>
    <property type="match status" value="1"/>
</dbReference>
<proteinExistence type="predicted"/>
<dbReference type="GO" id="GO:0006355">
    <property type="term" value="P:regulation of DNA-templated transcription"/>
    <property type="evidence" value="ECO:0007669"/>
    <property type="project" value="InterPro"/>
</dbReference>
<accession>A0A7G9GLF3</accession>
<feature type="domain" description="PRD" evidence="2">
    <location>
        <begin position="65"/>
        <end position="170"/>
    </location>
</feature>
<dbReference type="InterPro" id="IPR036634">
    <property type="entry name" value="PRD_sf"/>
</dbReference>
<name>A0A7G9GLF3_9FIRM</name>
<keyword evidence="4" id="KW-1185">Reference proteome</keyword>
<evidence type="ECO:0000259" key="2">
    <source>
        <dbReference type="PROSITE" id="PS51372"/>
    </source>
</evidence>
<dbReference type="GO" id="GO:0003723">
    <property type="term" value="F:RNA binding"/>
    <property type="evidence" value="ECO:0007669"/>
    <property type="project" value="InterPro"/>
</dbReference>
<dbReference type="PANTHER" id="PTHR30185:SF15">
    <property type="entry name" value="CRYPTIC BETA-GLUCOSIDE BGL OPERON ANTITERMINATOR"/>
    <property type="match status" value="1"/>
</dbReference>
<dbReference type="SUPFAM" id="SSF63520">
    <property type="entry name" value="PTS-regulatory domain, PRD"/>
    <property type="match status" value="2"/>
</dbReference>
<dbReference type="SMART" id="SM01061">
    <property type="entry name" value="CAT_RBD"/>
    <property type="match status" value="1"/>
</dbReference>
<protein>
    <submittedName>
        <fullName evidence="3">PRD domain-containing protein</fullName>
    </submittedName>
</protein>
<organism evidence="3 4">
    <name type="scientific">[Eubacterium] hominis</name>
    <dbReference type="NCBI Taxonomy" id="2764325"/>
    <lineage>
        <taxon>Bacteria</taxon>
        <taxon>Bacillati</taxon>
        <taxon>Bacillota</taxon>
        <taxon>Erysipelotrichia</taxon>
        <taxon>Erysipelotrichales</taxon>
        <taxon>Erysipelotrichaceae</taxon>
        <taxon>Amedibacillus</taxon>
    </lineage>
</organism>
<dbReference type="AlphaFoldDB" id="A0A7G9GLF3"/>
<keyword evidence="1" id="KW-0677">Repeat</keyword>
<feature type="domain" description="PRD" evidence="2">
    <location>
        <begin position="173"/>
        <end position="283"/>
    </location>
</feature>
<reference evidence="3 4" key="1">
    <citation type="submission" date="2020-08" db="EMBL/GenBank/DDBJ databases">
        <authorList>
            <person name="Liu C."/>
            <person name="Sun Q."/>
        </authorList>
    </citation>
    <scope>NUCLEOTIDE SEQUENCE [LARGE SCALE GENOMIC DNA]</scope>
    <source>
        <strain evidence="3 4">NSJ-61</strain>
    </source>
</reference>
<dbReference type="InterPro" id="IPR004341">
    <property type="entry name" value="CAT_RNA-bd_dom"/>
</dbReference>
<evidence type="ECO:0000313" key="4">
    <source>
        <dbReference type="Proteomes" id="UP000515856"/>
    </source>
</evidence>
<dbReference type="PANTHER" id="PTHR30185">
    <property type="entry name" value="CRYPTIC BETA-GLUCOSIDE BGL OPERON ANTITERMINATOR"/>
    <property type="match status" value="1"/>
</dbReference>